<dbReference type="Proteomes" id="UP000276133">
    <property type="component" value="Unassembled WGS sequence"/>
</dbReference>
<protein>
    <submittedName>
        <fullName evidence="2">Uncharacterized protein</fullName>
    </submittedName>
</protein>
<evidence type="ECO:0000313" key="3">
    <source>
        <dbReference type="Proteomes" id="UP000276133"/>
    </source>
</evidence>
<feature type="region of interest" description="Disordered" evidence="1">
    <location>
        <begin position="105"/>
        <end position="124"/>
    </location>
</feature>
<proteinExistence type="predicted"/>
<keyword evidence="3" id="KW-1185">Reference proteome</keyword>
<dbReference type="OrthoDB" id="10240157at2759"/>
<evidence type="ECO:0000256" key="1">
    <source>
        <dbReference type="SAM" id="MobiDB-lite"/>
    </source>
</evidence>
<dbReference type="AlphaFoldDB" id="A0A3M7PA11"/>
<comment type="caution">
    <text evidence="2">The sequence shown here is derived from an EMBL/GenBank/DDBJ whole genome shotgun (WGS) entry which is preliminary data.</text>
</comment>
<gene>
    <name evidence="2" type="ORF">BpHYR1_039185</name>
</gene>
<reference evidence="2 3" key="1">
    <citation type="journal article" date="2018" name="Sci. Rep.">
        <title>Genomic signatures of local adaptation to the degree of environmental predictability in rotifers.</title>
        <authorList>
            <person name="Franch-Gras L."/>
            <person name="Hahn C."/>
            <person name="Garcia-Roger E.M."/>
            <person name="Carmona M.J."/>
            <person name="Serra M."/>
            <person name="Gomez A."/>
        </authorList>
    </citation>
    <scope>NUCLEOTIDE SEQUENCE [LARGE SCALE GENOMIC DNA]</scope>
    <source>
        <strain evidence="2">HYR1</strain>
    </source>
</reference>
<sequence>MIDYFKFFRPPKFPAIAASLRNALAASDCRHFKSRDYHEFELLLAVYNEINRLSDPTQDKVRKRIHLFFVVSKVGWEKAIRFFDERELVDQANYIPQMDNGVVVTTKPPSYSGRPPKTGAPKTSRNRAICLSYYSRL</sequence>
<organism evidence="2 3">
    <name type="scientific">Brachionus plicatilis</name>
    <name type="common">Marine rotifer</name>
    <name type="synonym">Brachionus muelleri</name>
    <dbReference type="NCBI Taxonomy" id="10195"/>
    <lineage>
        <taxon>Eukaryota</taxon>
        <taxon>Metazoa</taxon>
        <taxon>Spiralia</taxon>
        <taxon>Gnathifera</taxon>
        <taxon>Rotifera</taxon>
        <taxon>Eurotatoria</taxon>
        <taxon>Monogononta</taxon>
        <taxon>Pseudotrocha</taxon>
        <taxon>Ploima</taxon>
        <taxon>Brachionidae</taxon>
        <taxon>Brachionus</taxon>
    </lineage>
</organism>
<name>A0A3M7PA11_BRAPC</name>
<evidence type="ECO:0000313" key="2">
    <source>
        <dbReference type="EMBL" id="RMZ95872.1"/>
    </source>
</evidence>
<accession>A0A3M7PA11</accession>
<dbReference type="EMBL" id="REGN01012327">
    <property type="protein sequence ID" value="RMZ95872.1"/>
    <property type="molecule type" value="Genomic_DNA"/>
</dbReference>